<evidence type="ECO:0000313" key="4">
    <source>
        <dbReference type="Proteomes" id="UP001396334"/>
    </source>
</evidence>
<protein>
    <recommendedName>
        <fullName evidence="2">Glycosyl transferase CAP10 domain-containing protein</fullName>
    </recommendedName>
</protein>
<dbReference type="InterPro" id="IPR006598">
    <property type="entry name" value="CAP10"/>
</dbReference>
<sequence>MAENVKQFLCVWPFGLKGLVSTAATLVFFFFLVACAALLNWVDIPLIRGTAFGQANFTSPSSYIHGERIIYPLNCSDYVSSAQKCPDNYPSKFEPGESTSEACPDYFRWIHQDLKPWETSGITKEMIERGIPGADNRLVIINGSVYLEKYRPSFQTRDLFTIWGILQLLRLYPGKVPDLDLLLFTGDTTVVMKRDYEGPNATSPPPVFHYCGDKGSLDIMLPDWTFWGWPEVNIRPWEQTLRAIKEGEERIKWEEREPYAYWRGNPNVAADRVDLLKCNRSDENEWNVRVYTQDWLKEIGQGFRNSRLEDQCTHRYKIYIEGGTWSVSEKYIFACDSMTLMIKPVYYDFFSRSLMPMQHFWPIRNNNKCRDIKFAVEWGNNHTREAQAIGTAGSKYIEEILAMRNVYDYMFHLLNEYAKLLRFKPTVPPKAQRVCAESMACSNKDLCKEFMVQSMVKSPSDKLPCTLPPPYEPEVIRASLEEKEKITKQVETWETENWEKLNKKQ</sequence>
<keyword evidence="1" id="KW-1133">Transmembrane helix</keyword>
<dbReference type="PROSITE" id="PS51257">
    <property type="entry name" value="PROKAR_LIPOPROTEIN"/>
    <property type="match status" value="1"/>
</dbReference>
<dbReference type="PANTHER" id="PTHR12203:SF85">
    <property type="entry name" value="GLYCOSYLTRANSFERASE FAMILY 90 PROTEIN"/>
    <property type="match status" value="1"/>
</dbReference>
<comment type="caution">
    <text evidence="3">The sequence shown here is derived from an EMBL/GenBank/DDBJ whole genome shotgun (WGS) entry which is preliminary data.</text>
</comment>
<name>A0ABR2TT17_9ROSI</name>
<dbReference type="SMART" id="SM00672">
    <property type="entry name" value="CAP10"/>
    <property type="match status" value="1"/>
</dbReference>
<evidence type="ECO:0000313" key="3">
    <source>
        <dbReference type="EMBL" id="KAK9040590.1"/>
    </source>
</evidence>
<accession>A0ABR2TT17</accession>
<feature type="domain" description="Glycosyl transferase CAP10" evidence="2">
    <location>
        <begin position="175"/>
        <end position="424"/>
    </location>
</feature>
<keyword evidence="4" id="KW-1185">Reference proteome</keyword>
<dbReference type="PANTHER" id="PTHR12203">
    <property type="entry name" value="KDEL LYS-ASP-GLU-LEU CONTAINING - RELATED"/>
    <property type="match status" value="1"/>
</dbReference>
<keyword evidence="1" id="KW-0812">Transmembrane</keyword>
<dbReference type="InterPro" id="IPR051091">
    <property type="entry name" value="O-Glucosyltr/Glycosyltrsf_90"/>
</dbReference>
<dbReference type="EMBL" id="JBBPBN010000004">
    <property type="protein sequence ID" value="KAK9040590.1"/>
    <property type="molecule type" value="Genomic_DNA"/>
</dbReference>
<keyword evidence="1" id="KW-0472">Membrane</keyword>
<dbReference type="Pfam" id="PF05686">
    <property type="entry name" value="Glyco_transf_90"/>
    <property type="match status" value="1"/>
</dbReference>
<reference evidence="3 4" key="1">
    <citation type="journal article" date="2024" name="G3 (Bethesda)">
        <title>Genome assembly of Hibiscus sabdariffa L. provides insights into metabolisms of medicinal natural products.</title>
        <authorList>
            <person name="Kim T."/>
        </authorList>
    </citation>
    <scope>NUCLEOTIDE SEQUENCE [LARGE SCALE GENOMIC DNA]</scope>
    <source>
        <strain evidence="3">TK-2024</strain>
        <tissue evidence="3">Old leaves</tissue>
    </source>
</reference>
<evidence type="ECO:0000259" key="2">
    <source>
        <dbReference type="SMART" id="SM00672"/>
    </source>
</evidence>
<gene>
    <name evidence="3" type="ORF">V6N11_015735</name>
</gene>
<feature type="transmembrane region" description="Helical" evidence="1">
    <location>
        <begin position="20"/>
        <end position="42"/>
    </location>
</feature>
<evidence type="ECO:0000256" key="1">
    <source>
        <dbReference type="SAM" id="Phobius"/>
    </source>
</evidence>
<organism evidence="3 4">
    <name type="scientific">Hibiscus sabdariffa</name>
    <name type="common">roselle</name>
    <dbReference type="NCBI Taxonomy" id="183260"/>
    <lineage>
        <taxon>Eukaryota</taxon>
        <taxon>Viridiplantae</taxon>
        <taxon>Streptophyta</taxon>
        <taxon>Embryophyta</taxon>
        <taxon>Tracheophyta</taxon>
        <taxon>Spermatophyta</taxon>
        <taxon>Magnoliopsida</taxon>
        <taxon>eudicotyledons</taxon>
        <taxon>Gunneridae</taxon>
        <taxon>Pentapetalae</taxon>
        <taxon>rosids</taxon>
        <taxon>malvids</taxon>
        <taxon>Malvales</taxon>
        <taxon>Malvaceae</taxon>
        <taxon>Malvoideae</taxon>
        <taxon>Hibiscus</taxon>
    </lineage>
</organism>
<dbReference type="Proteomes" id="UP001396334">
    <property type="component" value="Unassembled WGS sequence"/>
</dbReference>
<proteinExistence type="predicted"/>